<dbReference type="Pfam" id="PF13443">
    <property type="entry name" value="HTH_26"/>
    <property type="match status" value="1"/>
</dbReference>
<gene>
    <name evidence="2" type="ORF">KTA_14930</name>
</gene>
<dbReference type="GO" id="GO:0003677">
    <property type="term" value="F:DNA binding"/>
    <property type="evidence" value="ECO:0007669"/>
    <property type="project" value="InterPro"/>
</dbReference>
<dbReference type="InterPro" id="IPR001387">
    <property type="entry name" value="Cro/C1-type_HTH"/>
</dbReference>
<dbReference type="CDD" id="cd00093">
    <property type="entry name" value="HTH_XRE"/>
    <property type="match status" value="1"/>
</dbReference>
<dbReference type="AlphaFoldDB" id="A0A455T6F9"/>
<dbReference type="PROSITE" id="PS50943">
    <property type="entry name" value="HTH_CROC1"/>
    <property type="match status" value="1"/>
</dbReference>
<dbReference type="InterPro" id="IPR010982">
    <property type="entry name" value="Lambda_DNA-bd_dom_sf"/>
</dbReference>
<dbReference type="SUPFAM" id="SSF47413">
    <property type="entry name" value="lambda repressor-like DNA-binding domains"/>
    <property type="match status" value="1"/>
</dbReference>
<name>A0A455T6F9_9CHLR</name>
<proteinExistence type="predicted"/>
<reference evidence="2" key="1">
    <citation type="submission" date="2018-12" db="EMBL/GenBank/DDBJ databases">
        <title>Novel natural products biosynthetic potential of the class Ktedonobacteria.</title>
        <authorList>
            <person name="Zheng Y."/>
            <person name="Saitou A."/>
            <person name="Wang C.M."/>
            <person name="Toyoda A."/>
            <person name="Minakuchi Y."/>
            <person name="Sekiguchi Y."/>
            <person name="Ueda K."/>
            <person name="Takano H."/>
            <person name="Sakai Y."/>
            <person name="Yokota A."/>
            <person name="Yabe S."/>
        </authorList>
    </citation>
    <scope>NUCLEOTIDE SEQUENCE</scope>
    <source>
        <strain evidence="2">A3-2</strain>
    </source>
</reference>
<sequence length="78" mass="8854">MPIRIKLREVAQSKGIGQSRLSRLADMDVHMIQRLYRDPYANITLATLEKLARALRVELAELIELDPPLEKEPEADGS</sequence>
<protein>
    <recommendedName>
        <fullName evidence="1">HTH cro/C1-type domain-containing protein</fullName>
    </recommendedName>
</protein>
<evidence type="ECO:0000313" key="2">
    <source>
        <dbReference type="EMBL" id="BBH93294.1"/>
    </source>
</evidence>
<dbReference type="EMBL" id="AP019377">
    <property type="protein sequence ID" value="BBH93294.1"/>
    <property type="molecule type" value="Genomic_DNA"/>
</dbReference>
<dbReference type="Gene3D" id="1.10.260.40">
    <property type="entry name" value="lambda repressor-like DNA-binding domains"/>
    <property type="match status" value="1"/>
</dbReference>
<organism evidence="2">
    <name type="scientific">Thermogemmatispora argillosa</name>
    <dbReference type="NCBI Taxonomy" id="2045280"/>
    <lineage>
        <taxon>Bacteria</taxon>
        <taxon>Bacillati</taxon>
        <taxon>Chloroflexota</taxon>
        <taxon>Ktedonobacteria</taxon>
        <taxon>Thermogemmatisporales</taxon>
        <taxon>Thermogemmatisporaceae</taxon>
        <taxon>Thermogemmatispora</taxon>
    </lineage>
</organism>
<feature type="domain" description="HTH cro/C1-type" evidence="1">
    <location>
        <begin position="7"/>
        <end position="62"/>
    </location>
</feature>
<dbReference type="SMART" id="SM00530">
    <property type="entry name" value="HTH_XRE"/>
    <property type="match status" value="1"/>
</dbReference>
<accession>A0A455T6F9</accession>
<evidence type="ECO:0000259" key="1">
    <source>
        <dbReference type="PROSITE" id="PS50943"/>
    </source>
</evidence>